<dbReference type="SUPFAM" id="SSF82657">
    <property type="entry name" value="BolA-like"/>
    <property type="match status" value="1"/>
</dbReference>
<dbReference type="Pfam" id="PF01722">
    <property type="entry name" value="BolA"/>
    <property type="match status" value="1"/>
</dbReference>
<name>A0A7W4PN97_9PROT</name>
<dbReference type="GO" id="GO:0016226">
    <property type="term" value="P:iron-sulfur cluster assembly"/>
    <property type="evidence" value="ECO:0007669"/>
    <property type="project" value="TreeGrafter"/>
</dbReference>
<dbReference type="AlphaFoldDB" id="A0A7W4PN97"/>
<proteinExistence type="inferred from homology"/>
<evidence type="ECO:0000256" key="2">
    <source>
        <dbReference type="SAM" id="MobiDB-lite"/>
    </source>
</evidence>
<reference evidence="3 4" key="1">
    <citation type="submission" date="2020-04" db="EMBL/GenBank/DDBJ databases">
        <title>Description of novel Gluconacetobacter.</title>
        <authorList>
            <person name="Sombolestani A."/>
        </authorList>
    </citation>
    <scope>NUCLEOTIDE SEQUENCE [LARGE SCALE GENOMIC DNA]</scope>
    <source>
        <strain evidence="3 4">LMG 27800</strain>
    </source>
</reference>
<feature type="region of interest" description="Disordered" evidence="2">
    <location>
        <begin position="1"/>
        <end position="39"/>
    </location>
</feature>
<protein>
    <submittedName>
        <fullName evidence="3">BolA family transcriptional regulator</fullName>
    </submittedName>
</protein>
<evidence type="ECO:0000313" key="4">
    <source>
        <dbReference type="Proteomes" id="UP000540556"/>
    </source>
</evidence>
<feature type="compositionally biased region" description="Basic and acidic residues" evidence="2">
    <location>
        <begin position="24"/>
        <end position="39"/>
    </location>
</feature>
<dbReference type="EMBL" id="JABEQK010000003">
    <property type="protein sequence ID" value="MBB2204352.1"/>
    <property type="molecule type" value="Genomic_DNA"/>
</dbReference>
<dbReference type="Gene3D" id="3.30.300.90">
    <property type="entry name" value="BolA-like"/>
    <property type="match status" value="1"/>
</dbReference>
<comment type="caution">
    <text evidence="3">The sequence shown here is derived from an EMBL/GenBank/DDBJ whole genome shotgun (WGS) entry which is preliminary data.</text>
</comment>
<evidence type="ECO:0000256" key="1">
    <source>
        <dbReference type="RuleBase" id="RU003860"/>
    </source>
</evidence>
<evidence type="ECO:0000313" key="3">
    <source>
        <dbReference type="EMBL" id="MBB2204352.1"/>
    </source>
</evidence>
<feature type="compositionally biased region" description="Basic residues" evidence="2">
    <location>
        <begin position="1"/>
        <end position="10"/>
    </location>
</feature>
<accession>A0A7W4PN97</accession>
<comment type="similarity">
    <text evidence="1">Belongs to the BolA/IbaG family.</text>
</comment>
<gene>
    <name evidence="3" type="ORF">HLH27_04875</name>
</gene>
<dbReference type="PANTHER" id="PTHR46230">
    <property type="match status" value="1"/>
</dbReference>
<organism evidence="3 4">
    <name type="scientific">Gluconacetobacter takamatsuzukensis</name>
    <dbReference type="NCBI Taxonomy" id="1286190"/>
    <lineage>
        <taxon>Bacteria</taxon>
        <taxon>Pseudomonadati</taxon>
        <taxon>Pseudomonadota</taxon>
        <taxon>Alphaproteobacteria</taxon>
        <taxon>Acetobacterales</taxon>
        <taxon>Acetobacteraceae</taxon>
        <taxon>Gluconacetobacter</taxon>
    </lineage>
</organism>
<dbReference type="Proteomes" id="UP000540556">
    <property type="component" value="Unassembled WGS sequence"/>
</dbReference>
<sequence length="134" mass="14424">MRSNRIRARAKRDSQQEGTGTVNSREHAHAAPPLAEERRVDRIGRAIRAHLSPSLIEIEDDSGRHAGHSGMRGAAAGGETHFNVLVVSTAFDGLARVQRSRLVHDLLAPEFASGLHALSLTLRTPAEQARIAGA</sequence>
<dbReference type="InterPro" id="IPR036065">
    <property type="entry name" value="BolA-like_sf"/>
</dbReference>
<keyword evidence="4" id="KW-1185">Reference proteome</keyword>
<dbReference type="PANTHER" id="PTHR46230:SF3">
    <property type="entry name" value="SUFE-LIKE PROTEIN 1, CHLOROPLASTIC_MITOCHONDRIAL"/>
    <property type="match status" value="1"/>
</dbReference>
<dbReference type="InterPro" id="IPR002634">
    <property type="entry name" value="BolA"/>
</dbReference>